<dbReference type="InterPro" id="IPR005495">
    <property type="entry name" value="LptG/LptF_permease"/>
</dbReference>
<dbReference type="NCBIfam" id="TIGR04408">
    <property type="entry name" value="LptG_lptG"/>
    <property type="match status" value="1"/>
</dbReference>
<evidence type="ECO:0000256" key="4">
    <source>
        <dbReference type="ARBA" id="ARBA00022989"/>
    </source>
</evidence>
<gene>
    <name evidence="7" type="ORF">MNBD_GAMMA13-1534</name>
</gene>
<feature type="transmembrane region" description="Helical" evidence="6">
    <location>
        <begin position="273"/>
        <end position="291"/>
    </location>
</feature>
<dbReference type="Pfam" id="PF03739">
    <property type="entry name" value="LptF_LptG"/>
    <property type="match status" value="1"/>
</dbReference>
<evidence type="ECO:0000256" key="1">
    <source>
        <dbReference type="ARBA" id="ARBA00004651"/>
    </source>
</evidence>
<evidence type="ECO:0000256" key="3">
    <source>
        <dbReference type="ARBA" id="ARBA00022692"/>
    </source>
</evidence>
<protein>
    <recommendedName>
        <fullName evidence="8">Lipopolysaccharide export system permease protein LptG</fullName>
    </recommendedName>
</protein>
<keyword evidence="5 6" id="KW-0472">Membrane</keyword>
<organism evidence="7">
    <name type="scientific">hydrothermal vent metagenome</name>
    <dbReference type="NCBI Taxonomy" id="652676"/>
    <lineage>
        <taxon>unclassified sequences</taxon>
        <taxon>metagenomes</taxon>
        <taxon>ecological metagenomes</taxon>
    </lineage>
</organism>
<dbReference type="GO" id="GO:0043190">
    <property type="term" value="C:ATP-binding cassette (ABC) transporter complex"/>
    <property type="evidence" value="ECO:0007669"/>
    <property type="project" value="InterPro"/>
</dbReference>
<evidence type="ECO:0008006" key="8">
    <source>
        <dbReference type="Google" id="ProtNLM"/>
    </source>
</evidence>
<comment type="subcellular location">
    <subcellularLocation>
        <location evidence="1">Cell membrane</location>
        <topology evidence="1">Multi-pass membrane protein</topology>
    </subcellularLocation>
</comment>
<reference evidence="7" key="1">
    <citation type="submission" date="2018-06" db="EMBL/GenBank/DDBJ databases">
        <authorList>
            <person name="Zhirakovskaya E."/>
        </authorList>
    </citation>
    <scope>NUCLEOTIDE SEQUENCE</scope>
</reference>
<evidence type="ECO:0000256" key="5">
    <source>
        <dbReference type="ARBA" id="ARBA00023136"/>
    </source>
</evidence>
<evidence type="ECO:0000313" key="7">
    <source>
        <dbReference type="EMBL" id="VAW79785.1"/>
    </source>
</evidence>
<dbReference type="GO" id="GO:0055085">
    <property type="term" value="P:transmembrane transport"/>
    <property type="evidence" value="ECO:0007669"/>
    <property type="project" value="InterPro"/>
</dbReference>
<feature type="transmembrane region" description="Helical" evidence="6">
    <location>
        <begin position="12"/>
        <end position="33"/>
    </location>
</feature>
<keyword evidence="3 6" id="KW-0812">Transmembrane</keyword>
<name>A0A3B0YFX2_9ZZZZ</name>
<proteinExistence type="predicted"/>
<feature type="transmembrane region" description="Helical" evidence="6">
    <location>
        <begin position="61"/>
        <end position="78"/>
    </location>
</feature>
<evidence type="ECO:0000256" key="6">
    <source>
        <dbReference type="SAM" id="Phobius"/>
    </source>
</evidence>
<dbReference type="AlphaFoldDB" id="A0A3B0YFX2"/>
<evidence type="ECO:0000256" key="2">
    <source>
        <dbReference type="ARBA" id="ARBA00022475"/>
    </source>
</evidence>
<feature type="transmembrane region" description="Helical" evidence="6">
    <location>
        <begin position="303"/>
        <end position="323"/>
    </location>
</feature>
<accession>A0A3B0YFX2</accession>
<dbReference type="PANTHER" id="PTHR33529:SF2">
    <property type="entry name" value="LIPOPOLYSACCHARIDE EXPORT SYSTEM PERMEASE PROTEIN LPTG"/>
    <property type="match status" value="1"/>
</dbReference>
<dbReference type="EMBL" id="UOFK01000206">
    <property type="protein sequence ID" value="VAW79785.1"/>
    <property type="molecule type" value="Genomic_DNA"/>
</dbReference>
<dbReference type="GO" id="GO:0015920">
    <property type="term" value="P:lipopolysaccharide transport"/>
    <property type="evidence" value="ECO:0007669"/>
    <property type="project" value="TreeGrafter"/>
</dbReference>
<sequence>MKRLDLYVGRSVLSATLLAWLTITVLDGLFALLGQLGDIGRGNYVFADALGYVLLGLPTKAYHTFPMAALIGTVLGLGQLAAQAELTAFRLAGCSLRRLGWAVIQAGLLMLVAVMLMGELVAPPSQQWAQQWRSQAIYDDISVQRDASFWVYDGRRFIQVAQSLADGSLGGIVVYQLAETARLASVTTAKRAAPDTGGWRLNEVHFSRFLAERIQVGNSAEQVWPTLMDVRLAQLLTRNVATLSLPELSEYIDYLRRNGSPVARYALEYWQRWAAPASALSMLLLAVSLVLGPLGQRPLGQRLLVAVLAGLVFKLLAEIITHAGLVYGLSPVISAFLPAALILLVGAGLSRTNVK</sequence>
<feature type="transmembrane region" description="Helical" evidence="6">
    <location>
        <begin position="329"/>
        <end position="349"/>
    </location>
</feature>
<dbReference type="InterPro" id="IPR030923">
    <property type="entry name" value="LptG"/>
</dbReference>
<keyword evidence="4 6" id="KW-1133">Transmembrane helix</keyword>
<dbReference type="PANTHER" id="PTHR33529">
    <property type="entry name" value="SLR0882 PROTEIN-RELATED"/>
    <property type="match status" value="1"/>
</dbReference>
<feature type="transmembrane region" description="Helical" evidence="6">
    <location>
        <begin position="99"/>
        <end position="118"/>
    </location>
</feature>
<keyword evidence="2" id="KW-1003">Cell membrane</keyword>